<feature type="domain" description="DUF4352" evidence="3">
    <location>
        <begin position="41"/>
        <end position="164"/>
    </location>
</feature>
<keyword evidence="5" id="KW-1185">Reference proteome</keyword>
<dbReference type="Gene3D" id="2.60.40.1240">
    <property type="match status" value="1"/>
</dbReference>
<dbReference type="EMBL" id="AP023396">
    <property type="protein sequence ID" value="BCK52670.1"/>
    <property type="molecule type" value="Genomic_DNA"/>
</dbReference>
<proteinExistence type="predicted"/>
<keyword evidence="1" id="KW-0732">Signal</keyword>
<evidence type="ECO:0000313" key="4">
    <source>
        <dbReference type="EMBL" id="BCK52670.1"/>
    </source>
</evidence>
<reference evidence="4 5" key="1">
    <citation type="submission" date="2020-08" db="EMBL/GenBank/DDBJ databases">
        <title>Genome Sequencing of Nocardia wallacei strain FMUON74 and assembly.</title>
        <authorList>
            <person name="Toyokawa M."/>
            <person name="Uesaka K."/>
        </authorList>
    </citation>
    <scope>NUCLEOTIDE SEQUENCE [LARGE SCALE GENOMIC DNA]</scope>
    <source>
        <strain evidence="4 5">FMUON74</strain>
    </source>
</reference>
<evidence type="ECO:0000256" key="2">
    <source>
        <dbReference type="SAM" id="MobiDB-lite"/>
    </source>
</evidence>
<gene>
    <name evidence="4" type="ORF">NWFMUON74_04420</name>
</gene>
<dbReference type="KEGG" id="nwl:NWFMUON74_04420"/>
<dbReference type="InterPro" id="IPR029051">
    <property type="entry name" value="DUF4352"/>
</dbReference>
<evidence type="ECO:0000259" key="3">
    <source>
        <dbReference type="Pfam" id="PF11611"/>
    </source>
</evidence>
<dbReference type="Pfam" id="PF11611">
    <property type="entry name" value="DUF4352"/>
    <property type="match status" value="1"/>
</dbReference>
<organism evidence="4 5">
    <name type="scientific">Nocardia wallacei</name>
    <dbReference type="NCBI Taxonomy" id="480035"/>
    <lineage>
        <taxon>Bacteria</taxon>
        <taxon>Bacillati</taxon>
        <taxon>Actinomycetota</taxon>
        <taxon>Actinomycetes</taxon>
        <taxon>Mycobacteriales</taxon>
        <taxon>Nocardiaceae</taxon>
        <taxon>Nocardia</taxon>
    </lineage>
</organism>
<dbReference type="AlphaFoldDB" id="A0A7G1KCP2"/>
<feature type="compositionally biased region" description="Basic and acidic residues" evidence="2">
    <location>
        <begin position="1"/>
        <end position="11"/>
    </location>
</feature>
<evidence type="ECO:0000256" key="1">
    <source>
        <dbReference type="ARBA" id="ARBA00022729"/>
    </source>
</evidence>
<sequence>MSLAGMDKDDAVPAPTRSGSVAVSAVQPAGPVAEQEPVPAAIGTEVRDGKFAFVVNNVETGRRSVGTNPYLRKEAQGTYVLVHTTVTNIGTKPQTYFGQNQKLVDAQGRQFANDYMAEVNVNDSAVMANEINPGNQMAVTIVFDVPADAVPDHIILHDSAFSGGVQASLK</sequence>
<feature type="region of interest" description="Disordered" evidence="2">
    <location>
        <begin position="1"/>
        <end position="37"/>
    </location>
</feature>
<name>A0A7G1KCP2_9NOCA</name>
<dbReference type="InterPro" id="IPR029050">
    <property type="entry name" value="Immunoprotect_excell_Ig-like"/>
</dbReference>
<accession>A0A7G1KCP2</accession>
<evidence type="ECO:0000313" key="5">
    <source>
        <dbReference type="Proteomes" id="UP000516173"/>
    </source>
</evidence>
<protein>
    <submittedName>
        <fullName evidence="4">Mpr protein</fullName>
    </submittedName>
</protein>
<dbReference type="Proteomes" id="UP000516173">
    <property type="component" value="Chromosome"/>
</dbReference>